<dbReference type="GeneID" id="17304663"/>
<feature type="region of interest" description="Disordered" evidence="1">
    <location>
        <begin position="111"/>
        <end position="131"/>
    </location>
</feature>
<feature type="region of interest" description="Disordered" evidence="1">
    <location>
        <begin position="282"/>
        <end position="301"/>
    </location>
</feature>
<dbReference type="Proteomes" id="UP000011087">
    <property type="component" value="Unassembled WGS sequence"/>
</dbReference>
<gene>
    <name evidence="3" type="ORF">GUITHDRAFT_137033</name>
</gene>
<evidence type="ECO:0000256" key="1">
    <source>
        <dbReference type="SAM" id="MobiDB-lite"/>
    </source>
</evidence>
<proteinExistence type="predicted"/>
<evidence type="ECO:0000256" key="2">
    <source>
        <dbReference type="SAM" id="SignalP"/>
    </source>
</evidence>
<protein>
    <submittedName>
        <fullName evidence="3 4">Uncharacterized protein</fullName>
    </submittedName>
</protein>
<feature type="chain" id="PRO_5008771372" evidence="2">
    <location>
        <begin position="21"/>
        <end position="301"/>
    </location>
</feature>
<reference evidence="5" key="2">
    <citation type="submission" date="2012-11" db="EMBL/GenBank/DDBJ databases">
        <authorList>
            <person name="Kuo A."/>
            <person name="Curtis B.A."/>
            <person name="Tanifuji G."/>
            <person name="Burki F."/>
            <person name="Gruber A."/>
            <person name="Irimia M."/>
            <person name="Maruyama S."/>
            <person name="Arias M.C."/>
            <person name="Ball S.G."/>
            <person name="Gile G.H."/>
            <person name="Hirakawa Y."/>
            <person name="Hopkins J.F."/>
            <person name="Rensing S.A."/>
            <person name="Schmutz J."/>
            <person name="Symeonidi A."/>
            <person name="Elias M."/>
            <person name="Eveleigh R.J."/>
            <person name="Herman E.K."/>
            <person name="Klute M.J."/>
            <person name="Nakayama T."/>
            <person name="Obornik M."/>
            <person name="Reyes-Prieto A."/>
            <person name="Armbrust E.V."/>
            <person name="Aves S.J."/>
            <person name="Beiko R.G."/>
            <person name="Coutinho P."/>
            <person name="Dacks J.B."/>
            <person name="Durnford D.G."/>
            <person name="Fast N.M."/>
            <person name="Green B.R."/>
            <person name="Grisdale C."/>
            <person name="Hempe F."/>
            <person name="Henrissat B."/>
            <person name="Hoppner M.P."/>
            <person name="Ishida K.-I."/>
            <person name="Kim E."/>
            <person name="Koreny L."/>
            <person name="Kroth P.G."/>
            <person name="Liu Y."/>
            <person name="Malik S.-B."/>
            <person name="Maier U.G."/>
            <person name="McRose D."/>
            <person name="Mock T."/>
            <person name="Neilson J.A."/>
            <person name="Onodera N.T."/>
            <person name="Poole A.M."/>
            <person name="Pritham E.J."/>
            <person name="Richards T.A."/>
            <person name="Rocap G."/>
            <person name="Roy S.W."/>
            <person name="Sarai C."/>
            <person name="Schaack S."/>
            <person name="Shirato S."/>
            <person name="Slamovits C.H."/>
            <person name="Spencer D.F."/>
            <person name="Suzuki S."/>
            <person name="Worden A.Z."/>
            <person name="Zauner S."/>
            <person name="Barry K."/>
            <person name="Bell C."/>
            <person name="Bharti A.K."/>
            <person name="Crow J.A."/>
            <person name="Grimwood J."/>
            <person name="Kramer R."/>
            <person name="Lindquist E."/>
            <person name="Lucas S."/>
            <person name="Salamov A."/>
            <person name="McFadden G.I."/>
            <person name="Lane C.E."/>
            <person name="Keeling P.J."/>
            <person name="Gray M.W."/>
            <person name="Grigoriev I.V."/>
            <person name="Archibald J.M."/>
        </authorList>
    </citation>
    <scope>NUCLEOTIDE SEQUENCE</scope>
    <source>
        <strain evidence="5">CCMP2712</strain>
    </source>
</reference>
<keyword evidence="5" id="KW-1185">Reference proteome</keyword>
<feature type="signal peptide" evidence="2">
    <location>
        <begin position="1"/>
        <end position="20"/>
    </location>
</feature>
<accession>L1JHW4</accession>
<dbReference type="HOGENOM" id="CLU_925732_0_0_1"/>
<dbReference type="PaxDb" id="55529-EKX48086"/>
<dbReference type="KEGG" id="gtt:GUITHDRAFT_137033"/>
<dbReference type="EnsemblProtists" id="EKX48086">
    <property type="protein sequence ID" value="EKX48086"/>
    <property type="gene ID" value="GUITHDRAFT_137033"/>
</dbReference>
<feature type="region of interest" description="Disordered" evidence="1">
    <location>
        <begin position="236"/>
        <end position="268"/>
    </location>
</feature>
<reference evidence="3 5" key="1">
    <citation type="journal article" date="2012" name="Nature">
        <title>Algal genomes reveal evolutionary mosaicism and the fate of nucleomorphs.</title>
        <authorList>
            <consortium name="DOE Joint Genome Institute"/>
            <person name="Curtis B.A."/>
            <person name="Tanifuji G."/>
            <person name="Burki F."/>
            <person name="Gruber A."/>
            <person name="Irimia M."/>
            <person name="Maruyama S."/>
            <person name="Arias M.C."/>
            <person name="Ball S.G."/>
            <person name="Gile G.H."/>
            <person name="Hirakawa Y."/>
            <person name="Hopkins J.F."/>
            <person name="Kuo A."/>
            <person name="Rensing S.A."/>
            <person name="Schmutz J."/>
            <person name="Symeonidi A."/>
            <person name="Elias M."/>
            <person name="Eveleigh R.J."/>
            <person name="Herman E.K."/>
            <person name="Klute M.J."/>
            <person name="Nakayama T."/>
            <person name="Obornik M."/>
            <person name="Reyes-Prieto A."/>
            <person name="Armbrust E.V."/>
            <person name="Aves S.J."/>
            <person name="Beiko R.G."/>
            <person name="Coutinho P."/>
            <person name="Dacks J.B."/>
            <person name="Durnford D.G."/>
            <person name="Fast N.M."/>
            <person name="Green B.R."/>
            <person name="Grisdale C.J."/>
            <person name="Hempel F."/>
            <person name="Henrissat B."/>
            <person name="Hoppner M.P."/>
            <person name="Ishida K."/>
            <person name="Kim E."/>
            <person name="Koreny L."/>
            <person name="Kroth P.G."/>
            <person name="Liu Y."/>
            <person name="Malik S.B."/>
            <person name="Maier U.G."/>
            <person name="McRose D."/>
            <person name="Mock T."/>
            <person name="Neilson J.A."/>
            <person name="Onodera N.T."/>
            <person name="Poole A.M."/>
            <person name="Pritham E.J."/>
            <person name="Richards T.A."/>
            <person name="Rocap G."/>
            <person name="Roy S.W."/>
            <person name="Sarai C."/>
            <person name="Schaack S."/>
            <person name="Shirato S."/>
            <person name="Slamovits C.H."/>
            <person name="Spencer D.F."/>
            <person name="Suzuki S."/>
            <person name="Worden A.Z."/>
            <person name="Zauner S."/>
            <person name="Barry K."/>
            <person name="Bell C."/>
            <person name="Bharti A.K."/>
            <person name="Crow J.A."/>
            <person name="Grimwood J."/>
            <person name="Kramer R."/>
            <person name="Lindquist E."/>
            <person name="Lucas S."/>
            <person name="Salamov A."/>
            <person name="McFadden G.I."/>
            <person name="Lane C.E."/>
            <person name="Keeling P.J."/>
            <person name="Gray M.W."/>
            <person name="Grigoriev I.V."/>
            <person name="Archibald J.M."/>
        </authorList>
    </citation>
    <scope>NUCLEOTIDE SEQUENCE</scope>
    <source>
        <strain evidence="3 5">CCMP2712</strain>
    </source>
</reference>
<reference evidence="4" key="3">
    <citation type="submission" date="2016-03" db="UniProtKB">
        <authorList>
            <consortium name="EnsemblProtists"/>
        </authorList>
    </citation>
    <scope>IDENTIFICATION</scope>
</reference>
<evidence type="ECO:0000313" key="4">
    <source>
        <dbReference type="EnsemblProtists" id="EKX48086"/>
    </source>
</evidence>
<dbReference type="AlphaFoldDB" id="L1JHW4"/>
<organism evidence="3">
    <name type="scientific">Guillardia theta (strain CCMP2712)</name>
    <name type="common">Cryptophyte</name>
    <dbReference type="NCBI Taxonomy" id="905079"/>
    <lineage>
        <taxon>Eukaryota</taxon>
        <taxon>Cryptophyceae</taxon>
        <taxon>Pyrenomonadales</taxon>
        <taxon>Geminigeraceae</taxon>
        <taxon>Guillardia</taxon>
    </lineage>
</organism>
<dbReference type="RefSeq" id="XP_005835066.1">
    <property type="nucleotide sequence ID" value="XM_005835009.1"/>
</dbReference>
<name>L1JHW4_GUITC</name>
<evidence type="ECO:0000313" key="3">
    <source>
        <dbReference type="EMBL" id="EKX48086.1"/>
    </source>
</evidence>
<dbReference type="EMBL" id="JH992987">
    <property type="protein sequence ID" value="EKX48086.1"/>
    <property type="molecule type" value="Genomic_DNA"/>
</dbReference>
<sequence length="301" mass="32942">MLFHGLHLIAVFSIFSSSISLPHSLAPLLPPLKGGTPGNFALNVSGAGTIDDLSSSVMKLASEDVDVVAKRRAILRHLAGSMQSSVCHSDEKRTQPQSTSSIVLSGYPREAQGRVKGNNTGKSVWDDSYETPPLSEEDVPFSLPGLSNLGLEDFDIGYLRKREQEKNRLIASDPKYARDPDLLVEALYPSRPANRSDLLEVSPAKFALAVVRAMGWNGTKQELRAMKRRYKEDRMAELGPWGPKGPPPVEMHSPSTSEPMNDPVGALERAIDEISSNELILQPSSHLQSRRTKILQLGPQT</sequence>
<evidence type="ECO:0000313" key="5">
    <source>
        <dbReference type="Proteomes" id="UP000011087"/>
    </source>
</evidence>
<keyword evidence="2" id="KW-0732">Signal</keyword>